<dbReference type="Proteomes" id="UP001176429">
    <property type="component" value="Unassembled WGS sequence"/>
</dbReference>
<feature type="compositionally biased region" description="Polar residues" evidence="1">
    <location>
        <begin position="19"/>
        <end position="35"/>
    </location>
</feature>
<feature type="compositionally biased region" description="Low complexity" evidence="1">
    <location>
        <begin position="36"/>
        <end position="45"/>
    </location>
</feature>
<protein>
    <recommendedName>
        <fullName evidence="4">Transposase</fullName>
    </recommendedName>
</protein>
<evidence type="ECO:0008006" key="4">
    <source>
        <dbReference type="Google" id="ProtNLM"/>
    </source>
</evidence>
<gene>
    <name evidence="2" type="ORF">Q5H93_12275</name>
</gene>
<dbReference type="RefSeq" id="WP_305006822.1">
    <property type="nucleotide sequence ID" value="NZ_JAUQSY010000007.1"/>
</dbReference>
<sequence length="96" mass="10720">MNSHWLITGEGEPFLSAEAGTTTNINNSKNKGTVQNNTGNHNTINNNVTLEECRRELAASQKDNDHLREQLKLKDELIAAKDETINLLRSSYGRPN</sequence>
<name>A0ABT9BB66_9BACT</name>
<organism evidence="2 3">
    <name type="scientific">Hymenobacter aranciens</name>
    <dbReference type="NCBI Taxonomy" id="3063996"/>
    <lineage>
        <taxon>Bacteria</taxon>
        <taxon>Pseudomonadati</taxon>
        <taxon>Bacteroidota</taxon>
        <taxon>Cytophagia</taxon>
        <taxon>Cytophagales</taxon>
        <taxon>Hymenobacteraceae</taxon>
        <taxon>Hymenobacter</taxon>
    </lineage>
</organism>
<evidence type="ECO:0000313" key="2">
    <source>
        <dbReference type="EMBL" id="MDO7875511.1"/>
    </source>
</evidence>
<evidence type="ECO:0000256" key="1">
    <source>
        <dbReference type="SAM" id="MobiDB-lite"/>
    </source>
</evidence>
<proteinExistence type="predicted"/>
<accession>A0ABT9BB66</accession>
<feature type="region of interest" description="Disordered" evidence="1">
    <location>
        <begin position="17"/>
        <end position="45"/>
    </location>
</feature>
<evidence type="ECO:0000313" key="3">
    <source>
        <dbReference type="Proteomes" id="UP001176429"/>
    </source>
</evidence>
<keyword evidence="3" id="KW-1185">Reference proteome</keyword>
<reference evidence="2" key="1">
    <citation type="submission" date="2023-07" db="EMBL/GenBank/DDBJ databases">
        <authorList>
            <person name="Kim M.K."/>
        </authorList>
    </citation>
    <scope>NUCLEOTIDE SEQUENCE</scope>
    <source>
        <strain evidence="2">ASUV-10-1</strain>
    </source>
</reference>
<comment type="caution">
    <text evidence="2">The sequence shown here is derived from an EMBL/GenBank/DDBJ whole genome shotgun (WGS) entry which is preliminary data.</text>
</comment>
<dbReference type="EMBL" id="JAUQSY010000007">
    <property type="protein sequence ID" value="MDO7875511.1"/>
    <property type="molecule type" value="Genomic_DNA"/>
</dbReference>